<dbReference type="InterPro" id="IPR042128">
    <property type="entry name" value="NuoE_dom"/>
</dbReference>
<dbReference type="Gene3D" id="3.40.50.11540">
    <property type="entry name" value="NADH-ubiquinone oxidoreductase 51kDa subunit"/>
    <property type="match status" value="1"/>
</dbReference>
<dbReference type="PROSITE" id="PS00645">
    <property type="entry name" value="COMPLEX1_51K_2"/>
    <property type="match status" value="1"/>
</dbReference>
<dbReference type="InterPro" id="IPR041921">
    <property type="entry name" value="NuoE_N"/>
</dbReference>
<dbReference type="SUPFAM" id="SSF52833">
    <property type="entry name" value="Thioredoxin-like"/>
    <property type="match status" value="1"/>
</dbReference>
<dbReference type="Pfam" id="PF01257">
    <property type="entry name" value="2Fe-2S_thioredx"/>
    <property type="match status" value="1"/>
</dbReference>
<keyword evidence="5" id="KW-0411">Iron-sulfur</keyword>
<dbReference type="PANTHER" id="PTHR43578">
    <property type="entry name" value="NADH-QUINONE OXIDOREDUCTASE SUBUNIT F"/>
    <property type="match status" value="1"/>
</dbReference>
<evidence type="ECO:0000256" key="3">
    <source>
        <dbReference type="ARBA" id="ARBA00022723"/>
    </source>
</evidence>
<evidence type="ECO:0000259" key="6">
    <source>
        <dbReference type="SMART" id="SM00928"/>
    </source>
</evidence>
<feature type="domain" description="NADH-ubiquinone oxidoreductase 51kDa subunit iron-sulphur binding" evidence="6">
    <location>
        <begin position="332"/>
        <end position="377"/>
    </location>
</feature>
<dbReference type="AlphaFoldDB" id="A0A7C2TGJ1"/>
<organism evidence="7">
    <name type="scientific">Desulfurivibrio alkaliphilus</name>
    <dbReference type="NCBI Taxonomy" id="427923"/>
    <lineage>
        <taxon>Bacteria</taxon>
        <taxon>Pseudomonadati</taxon>
        <taxon>Thermodesulfobacteriota</taxon>
        <taxon>Desulfobulbia</taxon>
        <taxon>Desulfobulbales</taxon>
        <taxon>Desulfobulbaceae</taxon>
        <taxon>Desulfurivibrio</taxon>
    </lineage>
</organism>
<evidence type="ECO:0000256" key="1">
    <source>
        <dbReference type="ARBA" id="ARBA00007523"/>
    </source>
</evidence>
<dbReference type="GO" id="GO:0010181">
    <property type="term" value="F:FMN binding"/>
    <property type="evidence" value="ECO:0007669"/>
    <property type="project" value="InterPro"/>
</dbReference>
<comment type="caution">
    <text evidence="7">The sequence shown here is derived from an EMBL/GenBank/DDBJ whole genome shotgun (WGS) entry which is preliminary data.</text>
</comment>
<dbReference type="GO" id="GO:0008137">
    <property type="term" value="F:NADH dehydrogenase (ubiquinone) activity"/>
    <property type="evidence" value="ECO:0007669"/>
    <property type="project" value="InterPro"/>
</dbReference>
<dbReference type="GO" id="GO:0051539">
    <property type="term" value="F:4 iron, 4 sulfur cluster binding"/>
    <property type="evidence" value="ECO:0007669"/>
    <property type="project" value="UniProtKB-KW"/>
</dbReference>
<dbReference type="PANTHER" id="PTHR43578:SF3">
    <property type="entry name" value="NADH-QUINONE OXIDOREDUCTASE SUBUNIT F"/>
    <property type="match status" value="1"/>
</dbReference>
<keyword evidence="3" id="KW-0479">Metal-binding</keyword>
<dbReference type="Pfam" id="PF01512">
    <property type="entry name" value="Complex1_51K"/>
    <property type="match status" value="1"/>
</dbReference>
<comment type="similarity">
    <text evidence="1">Belongs to the complex I 51 kDa subunit family.</text>
</comment>
<dbReference type="SMART" id="SM00928">
    <property type="entry name" value="NADH_4Fe-4S"/>
    <property type="match status" value="1"/>
</dbReference>
<evidence type="ECO:0000256" key="2">
    <source>
        <dbReference type="ARBA" id="ARBA00022485"/>
    </source>
</evidence>
<dbReference type="EMBL" id="DSDS01000115">
    <property type="protein sequence ID" value="HET98060.1"/>
    <property type="molecule type" value="Genomic_DNA"/>
</dbReference>
<evidence type="ECO:0000256" key="4">
    <source>
        <dbReference type="ARBA" id="ARBA00023004"/>
    </source>
</evidence>
<reference evidence="7" key="1">
    <citation type="journal article" date="2020" name="mSystems">
        <title>Genome- and Community-Level Interaction Insights into Carbon Utilization and Element Cycling Functions of Hydrothermarchaeota in Hydrothermal Sediment.</title>
        <authorList>
            <person name="Zhou Z."/>
            <person name="Liu Y."/>
            <person name="Xu W."/>
            <person name="Pan J."/>
            <person name="Luo Z.H."/>
            <person name="Li M."/>
        </authorList>
    </citation>
    <scope>NUCLEOTIDE SEQUENCE [LARGE SCALE GENOMIC DNA]</scope>
    <source>
        <strain evidence="7">SpSt-1224</strain>
    </source>
</reference>
<protein>
    <recommendedName>
        <fullName evidence="6">NADH-ubiquinone oxidoreductase 51kDa subunit iron-sulphur binding domain-containing protein</fullName>
    </recommendedName>
</protein>
<dbReference type="Gene3D" id="1.20.1440.230">
    <property type="entry name" value="NADH-ubiquinone oxidoreductase 51kDa subunit, iron-sulphur binding domain"/>
    <property type="match status" value="1"/>
</dbReference>
<evidence type="ECO:0000313" key="7">
    <source>
        <dbReference type="EMBL" id="HET98060.1"/>
    </source>
</evidence>
<proteinExistence type="inferred from homology"/>
<keyword evidence="2" id="KW-0004">4Fe-4S</keyword>
<evidence type="ECO:0000256" key="5">
    <source>
        <dbReference type="ARBA" id="ARBA00023014"/>
    </source>
</evidence>
<dbReference type="Proteomes" id="UP000885986">
    <property type="component" value="Unassembled WGS sequence"/>
</dbReference>
<dbReference type="SUPFAM" id="SSF140490">
    <property type="entry name" value="Nqo1C-terminal domain-like"/>
    <property type="match status" value="1"/>
</dbReference>
<dbReference type="Gene3D" id="1.10.10.1590">
    <property type="entry name" value="NADH-quinone oxidoreductase subunit E"/>
    <property type="match status" value="1"/>
</dbReference>
<dbReference type="Pfam" id="PF10589">
    <property type="entry name" value="NADH_4Fe-4S"/>
    <property type="match status" value="1"/>
</dbReference>
<keyword evidence="4" id="KW-0408">Iron</keyword>
<dbReference type="InterPro" id="IPR019575">
    <property type="entry name" value="Nuop51_4Fe4S-bd"/>
</dbReference>
<dbReference type="InterPro" id="IPR011538">
    <property type="entry name" value="Nuo51_FMN-bd"/>
</dbReference>
<sequence>MRRNGYQAGGLIEALHAVQKSYGYIDLPAMRAIADALTLPLSKVYGVATFYHFFRLKPKGRHTCVVWLGTACYIKGATANLEEISREFGIKAAETSRDGRLSLLTARCVGACGQAPAVVVDEQVIGQAEPAALLKLLRDLDGPGKAEKLGLLGNHIGGSAFHFKVEIRLGAGAFVCGEETALIASIEGKRGLPRPRPPYPAEHGLWGSPTLINNVETFANITAIINRGAPWFAAMGTAKSKGTKVFALAGKISNTGLIEVPMGISLHEIVEEMGGGAPNGGRIKAVQTGGPSGGCIPAAHFRLPVDYESLQAEGSIMGSGGMIVMDEGAGMVDVARFFMEFCVDESCGKCVPCRVGTRQILLLLEKIAAGRAQSDDLTRLEELCAMVRATSLCG</sequence>
<dbReference type="CDD" id="cd03064">
    <property type="entry name" value="TRX_Fd_NuoE"/>
    <property type="match status" value="1"/>
</dbReference>
<dbReference type="InterPro" id="IPR037225">
    <property type="entry name" value="Nuo51_FMN-bd_sf"/>
</dbReference>
<name>A0A7C2TGJ1_9BACT</name>
<dbReference type="InterPro" id="IPR001949">
    <property type="entry name" value="NADH-UbQ_OxRdtase_51kDa_CS"/>
</dbReference>
<dbReference type="InterPro" id="IPR036249">
    <property type="entry name" value="Thioredoxin-like_sf"/>
</dbReference>
<dbReference type="GO" id="GO:0046872">
    <property type="term" value="F:metal ion binding"/>
    <property type="evidence" value="ECO:0007669"/>
    <property type="project" value="UniProtKB-KW"/>
</dbReference>
<dbReference type="SUPFAM" id="SSF142019">
    <property type="entry name" value="Nqo1 FMN-binding domain-like"/>
    <property type="match status" value="1"/>
</dbReference>
<dbReference type="InterPro" id="IPR037207">
    <property type="entry name" value="Nuop51_4Fe4S-bd_sf"/>
</dbReference>
<dbReference type="Gene3D" id="3.10.20.600">
    <property type="match status" value="1"/>
</dbReference>
<gene>
    <name evidence="7" type="ORF">ENN98_05105</name>
</gene>
<dbReference type="SUPFAM" id="SSF142984">
    <property type="entry name" value="Nqo1 middle domain-like"/>
    <property type="match status" value="1"/>
</dbReference>
<accession>A0A7C2TGJ1</accession>
<feature type="non-terminal residue" evidence="7">
    <location>
        <position position="394"/>
    </location>
</feature>